<accession>A0A1D1UXF4</accession>
<dbReference type="AlphaFoldDB" id="A0A1D1UXF4"/>
<reference evidence="3 4" key="1">
    <citation type="journal article" date="2016" name="Nat. Commun.">
        <title>Extremotolerant tardigrade genome and improved radiotolerance of human cultured cells by tardigrade-unique protein.</title>
        <authorList>
            <person name="Hashimoto T."/>
            <person name="Horikawa D.D."/>
            <person name="Saito Y."/>
            <person name="Kuwahara H."/>
            <person name="Kozuka-Hata H."/>
            <person name="Shin-I T."/>
            <person name="Minakuchi Y."/>
            <person name="Ohishi K."/>
            <person name="Motoyama A."/>
            <person name="Aizu T."/>
            <person name="Enomoto A."/>
            <person name="Kondo K."/>
            <person name="Tanaka S."/>
            <person name="Hara Y."/>
            <person name="Koshikawa S."/>
            <person name="Sagara H."/>
            <person name="Miura T."/>
            <person name="Yokobori S."/>
            <person name="Miyagawa K."/>
            <person name="Suzuki Y."/>
            <person name="Kubo T."/>
            <person name="Oyama M."/>
            <person name="Kohara Y."/>
            <person name="Fujiyama A."/>
            <person name="Arakawa K."/>
            <person name="Katayama T."/>
            <person name="Toyoda A."/>
            <person name="Kunieda T."/>
        </authorList>
    </citation>
    <scope>NUCLEOTIDE SEQUENCE [LARGE SCALE GENOMIC DNA]</scope>
    <source>
        <strain evidence="3 4">YOKOZUNA-1</strain>
    </source>
</reference>
<dbReference type="GO" id="GO:0031083">
    <property type="term" value="C:BLOC-1 complex"/>
    <property type="evidence" value="ECO:0007669"/>
    <property type="project" value="InterPro"/>
</dbReference>
<evidence type="ECO:0000256" key="2">
    <source>
        <dbReference type="ARBA" id="ARBA00019577"/>
    </source>
</evidence>
<dbReference type="OrthoDB" id="20018at2759"/>
<evidence type="ECO:0000313" key="3">
    <source>
        <dbReference type="EMBL" id="GAU90848.1"/>
    </source>
</evidence>
<gene>
    <name evidence="3" type="primary">RvY_03208-1</name>
    <name evidence="3" type="synonym">RvY_03208.1</name>
    <name evidence="3" type="ORF">RvY_03208</name>
</gene>
<dbReference type="InterPro" id="IPR009395">
    <property type="entry name" value="BLOC1S1"/>
</dbReference>
<dbReference type="Proteomes" id="UP000186922">
    <property type="component" value="Unassembled WGS sequence"/>
</dbReference>
<proteinExistence type="inferred from homology"/>
<evidence type="ECO:0000313" key="4">
    <source>
        <dbReference type="Proteomes" id="UP000186922"/>
    </source>
</evidence>
<comment type="similarity">
    <text evidence="1">Belongs to the BLOC1S1 family.</text>
</comment>
<sequence>MLSTIAKDHQARQKFHKEVCERKRKEAMDVAEELTKTLVRNLNTSVSQAYVNQRKIDAEAKALQARVNRFTQQSHAWLQIADNFNGALKELGDVENWARSIERDMRIVNDTLQASYELHNRTAAMKLNSPAFRNESPTK</sequence>
<name>A0A1D1UXF4_RAMVA</name>
<keyword evidence="4" id="KW-1185">Reference proteome</keyword>
<protein>
    <recommendedName>
        <fullName evidence="2">Biogenesis of lysosome-related organelles complex 1 subunit 1</fullName>
    </recommendedName>
</protein>
<dbReference type="GO" id="GO:0016197">
    <property type="term" value="P:endosomal transport"/>
    <property type="evidence" value="ECO:0007669"/>
    <property type="project" value="TreeGrafter"/>
</dbReference>
<comment type="caution">
    <text evidence="3">The sequence shown here is derived from an EMBL/GenBank/DDBJ whole genome shotgun (WGS) entry which is preliminary data.</text>
</comment>
<dbReference type="PANTHER" id="PTHR13073">
    <property type="entry name" value="BLOC-1 COMPLEX SUBUNIT 1"/>
    <property type="match status" value="1"/>
</dbReference>
<dbReference type="STRING" id="947166.A0A1D1UXF4"/>
<dbReference type="Pfam" id="PF06320">
    <property type="entry name" value="GCN5L1"/>
    <property type="match status" value="1"/>
</dbReference>
<dbReference type="EMBL" id="BDGG01000001">
    <property type="protein sequence ID" value="GAU90848.1"/>
    <property type="molecule type" value="Genomic_DNA"/>
</dbReference>
<organism evidence="3 4">
    <name type="scientific">Ramazzottius varieornatus</name>
    <name type="common">Water bear</name>
    <name type="synonym">Tardigrade</name>
    <dbReference type="NCBI Taxonomy" id="947166"/>
    <lineage>
        <taxon>Eukaryota</taxon>
        <taxon>Metazoa</taxon>
        <taxon>Ecdysozoa</taxon>
        <taxon>Tardigrada</taxon>
        <taxon>Eutardigrada</taxon>
        <taxon>Parachela</taxon>
        <taxon>Hypsibioidea</taxon>
        <taxon>Ramazzottiidae</taxon>
        <taxon>Ramazzottius</taxon>
    </lineage>
</organism>
<dbReference type="PANTHER" id="PTHR13073:SF0">
    <property type="entry name" value="BIOGENESIS OF LYSOSOME-RELATED ORGANELLES COMPLEX 1 SUBUNIT 1"/>
    <property type="match status" value="1"/>
</dbReference>
<evidence type="ECO:0000256" key="1">
    <source>
        <dbReference type="ARBA" id="ARBA00007133"/>
    </source>
</evidence>